<evidence type="ECO:0000256" key="10">
    <source>
        <dbReference type="ARBA" id="ARBA00023015"/>
    </source>
</evidence>
<keyword evidence="7" id="KW-0677">Repeat</keyword>
<feature type="compositionally biased region" description="Basic and acidic residues" evidence="15">
    <location>
        <begin position="687"/>
        <end position="701"/>
    </location>
</feature>
<dbReference type="InterPro" id="IPR036236">
    <property type="entry name" value="Znf_C2H2_sf"/>
</dbReference>
<feature type="compositionally biased region" description="Polar residues" evidence="15">
    <location>
        <begin position="192"/>
        <end position="203"/>
    </location>
</feature>
<keyword evidence="11" id="KW-0238">DNA-binding</keyword>
<feature type="compositionally biased region" description="Basic and acidic residues" evidence="15">
    <location>
        <begin position="222"/>
        <end position="231"/>
    </location>
</feature>
<dbReference type="GO" id="GO:0042802">
    <property type="term" value="F:identical protein binding"/>
    <property type="evidence" value="ECO:0007669"/>
    <property type="project" value="UniProtKB-ARBA"/>
</dbReference>
<evidence type="ECO:0000256" key="13">
    <source>
        <dbReference type="ARBA" id="ARBA00023242"/>
    </source>
</evidence>
<dbReference type="InterPro" id="IPR013087">
    <property type="entry name" value="Znf_C2H2_type"/>
</dbReference>
<evidence type="ECO:0000256" key="14">
    <source>
        <dbReference type="PROSITE-ProRule" id="PRU00042"/>
    </source>
</evidence>
<dbReference type="Gene3D" id="2.170.270.10">
    <property type="entry name" value="SET domain"/>
    <property type="match status" value="1"/>
</dbReference>
<dbReference type="FunFam" id="3.30.160.60:FF:000005">
    <property type="entry name" value="Zinc finger protein 14 homolog"/>
    <property type="match status" value="1"/>
</dbReference>
<evidence type="ECO:0000256" key="4">
    <source>
        <dbReference type="ARBA" id="ARBA00022679"/>
    </source>
</evidence>
<dbReference type="PROSITE" id="PS00028">
    <property type="entry name" value="ZINC_FINGER_C2H2_1"/>
    <property type="match status" value="12"/>
</dbReference>
<feature type="compositionally biased region" description="Polar residues" evidence="15">
    <location>
        <begin position="739"/>
        <end position="751"/>
    </location>
</feature>
<evidence type="ECO:0000256" key="11">
    <source>
        <dbReference type="ARBA" id="ARBA00023125"/>
    </source>
</evidence>
<dbReference type="InterPro" id="IPR044417">
    <property type="entry name" value="PRDM7_9_PR-SET"/>
</dbReference>
<evidence type="ECO:0000256" key="7">
    <source>
        <dbReference type="ARBA" id="ARBA00022737"/>
    </source>
</evidence>
<feature type="domain" description="C2H2-type" evidence="16">
    <location>
        <begin position="1076"/>
        <end position="1103"/>
    </location>
</feature>
<evidence type="ECO:0000256" key="3">
    <source>
        <dbReference type="ARBA" id="ARBA00022603"/>
    </source>
</evidence>
<feature type="domain" description="C2H2-type" evidence="16">
    <location>
        <begin position="949"/>
        <end position="976"/>
    </location>
</feature>
<feature type="compositionally biased region" description="Basic residues" evidence="15">
    <location>
        <begin position="778"/>
        <end position="802"/>
    </location>
</feature>
<feature type="domain" description="C2H2-type" evidence="16">
    <location>
        <begin position="1020"/>
        <end position="1047"/>
    </location>
</feature>
<feature type="compositionally biased region" description="Polar residues" evidence="15">
    <location>
        <begin position="810"/>
        <end position="837"/>
    </location>
</feature>
<evidence type="ECO:0000313" key="19">
    <source>
        <dbReference type="Proteomes" id="UP001205998"/>
    </source>
</evidence>
<dbReference type="InterPro" id="IPR001214">
    <property type="entry name" value="SET_dom"/>
</dbReference>
<feature type="domain" description="C2H2-type" evidence="16">
    <location>
        <begin position="909"/>
        <end position="936"/>
    </location>
</feature>
<keyword evidence="6" id="KW-0479">Metal-binding</keyword>
<feature type="compositionally biased region" description="Basic and acidic residues" evidence="15">
    <location>
        <begin position="259"/>
        <end position="270"/>
    </location>
</feature>
<dbReference type="GO" id="GO:0006357">
    <property type="term" value="P:regulation of transcription by RNA polymerase II"/>
    <property type="evidence" value="ECO:0007669"/>
    <property type="project" value="UniProtKB-ARBA"/>
</dbReference>
<feature type="domain" description="SET" evidence="17">
    <location>
        <begin position="375"/>
        <end position="489"/>
    </location>
</feature>
<feature type="domain" description="C2H2-type" evidence="16">
    <location>
        <begin position="635"/>
        <end position="663"/>
    </location>
</feature>
<keyword evidence="10" id="KW-0805">Transcription regulation</keyword>
<feature type="compositionally biased region" description="Low complexity" evidence="15">
    <location>
        <begin position="151"/>
        <end position="173"/>
    </location>
</feature>
<evidence type="ECO:0000256" key="1">
    <source>
        <dbReference type="ARBA" id="ARBA00004123"/>
    </source>
</evidence>
<protein>
    <submittedName>
        <fullName evidence="18">Histone-lysine N-methyltransferase PRDM9</fullName>
    </submittedName>
</protein>
<feature type="compositionally biased region" description="Polar residues" evidence="15">
    <location>
        <begin position="599"/>
        <end position="627"/>
    </location>
</feature>
<feature type="domain" description="C2H2-type" evidence="16">
    <location>
        <begin position="1104"/>
        <end position="1131"/>
    </location>
</feature>
<keyword evidence="8 14" id="KW-0863">Zinc-finger</keyword>
<dbReference type="InterPro" id="IPR046341">
    <property type="entry name" value="SET_dom_sf"/>
</dbReference>
<dbReference type="GO" id="GO:0032259">
    <property type="term" value="P:methylation"/>
    <property type="evidence" value="ECO:0007669"/>
    <property type="project" value="UniProtKB-KW"/>
</dbReference>
<dbReference type="GO" id="GO:0005634">
    <property type="term" value="C:nucleus"/>
    <property type="evidence" value="ECO:0007669"/>
    <property type="project" value="UniProtKB-SubCell"/>
</dbReference>
<reference evidence="18" key="1">
    <citation type="submission" date="2018-07" db="EMBL/GenBank/DDBJ databases">
        <title>Comparative genomics of catfishes provides insights into carnivory and benthic adaptation.</title>
        <authorList>
            <person name="Zhang Y."/>
            <person name="Wang D."/>
            <person name="Peng Z."/>
            <person name="Zheng S."/>
            <person name="Shao F."/>
            <person name="Tao W."/>
        </authorList>
    </citation>
    <scope>NUCLEOTIDE SEQUENCE</scope>
    <source>
        <strain evidence="18">Chongqing</strain>
    </source>
</reference>
<evidence type="ECO:0000256" key="2">
    <source>
        <dbReference type="ARBA" id="ARBA00006991"/>
    </source>
</evidence>
<keyword evidence="4" id="KW-0808">Transferase</keyword>
<feature type="region of interest" description="Disordered" evidence="15">
    <location>
        <begin position="680"/>
        <end position="701"/>
    </location>
</feature>
<feature type="domain" description="C2H2-type" evidence="16">
    <location>
        <begin position="1132"/>
        <end position="1156"/>
    </location>
</feature>
<evidence type="ECO:0000259" key="16">
    <source>
        <dbReference type="PROSITE" id="PS50157"/>
    </source>
</evidence>
<dbReference type="Gene3D" id="3.30.160.60">
    <property type="entry name" value="Classic Zinc Finger"/>
    <property type="match status" value="11"/>
</dbReference>
<dbReference type="FunFam" id="3.30.160.60:FF:001289">
    <property type="entry name" value="Zinc finger protein 574"/>
    <property type="match status" value="1"/>
</dbReference>
<dbReference type="EMBL" id="MU551697">
    <property type="protein sequence ID" value="KAI5618107.1"/>
    <property type="molecule type" value="Genomic_DNA"/>
</dbReference>
<dbReference type="AlphaFoldDB" id="A0AAD5AL16"/>
<dbReference type="Proteomes" id="UP001205998">
    <property type="component" value="Unassembled WGS sequence"/>
</dbReference>
<name>A0AAD5AL16_SILAS</name>
<evidence type="ECO:0000256" key="12">
    <source>
        <dbReference type="ARBA" id="ARBA00023163"/>
    </source>
</evidence>
<dbReference type="FunFam" id="3.30.160.60:FF:000038">
    <property type="entry name" value="Zinc finger protein 624"/>
    <property type="match status" value="1"/>
</dbReference>
<keyword evidence="5" id="KW-0949">S-adenosyl-L-methionine</keyword>
<comment type="subcellular location">
    <subcellularLocation>
        <location evidence="1">Nucleus</location>
    </subcellularLocation>
</comment>
<evidence type="ECO:0000256" key="6">
    <source>
        <dbReference type="ARBA" id="ARBA00022723"/>
    </source>
</evidence>
<dbReference type="SMART" id="SM00355">
    <property type="entry name" value="ZnF_C2H2"/>
    <property type="match status" value="13"/>
</dbReference>
<accession>A0AAD5AL16</accession>
<evidence type="ECO:0000256" key="5">
    <source>
        <dbReference type="ARBA" id="ARBA00022691"/>
    </source>
</evidence>
<evidence type="ECO:0000256" key="15">
    <source>
        <dbReference type="SAM" id="MobiDB-lite"/>
    </source>
</evidence>
<evidence type="ECO:0000256" key="9">
    <source>
        <dbReference type="ARBA" id="ARBA00022833"/>
    </source>
</evidence>
<feature type="domain" description="C2H2-type" evidence="16">
    <location>
        <begin position="852"/>
        <end position="879"/>
    </location>
</feature>
<dbReference type="PROSITE" id="PS50280">
    <property type="entry name" value="SET"/>
    <property type="match status" value="1"/>
</dbReference>
<keyword evidence="19" id="KW-1185">Reference proteome</keyword>
<dbReference type="SUPFAM" id="SSF57667">
    <property type="entry name" value="beta-beta-alpha zinc fingers"/>
    <property type="match status" value="6"/>
</dbReference>
<feature type="region of interest" description="Disordered" evidence="15">
    <location>
        <begin position="92"/>
        <end position="306"/>
    </location>
</feature>
<evidence type="ECO:0000256" key="8">
    <source>
        <dbReference type="ARBA" id="ARBA00022771"/>
    </source>
</evidence>
<comment type="caution">
    <text evidence="18">The sequence shown here is derived from an EMBL/GenBank/DDBJ whole genome shotgun (WGS) entry which is preliminary data.</text>
</comment>
<feature type="region of interest" description="Disordered" evidence="15">
    <location>
        <begin position="1"/>
        <end position="80"/>
    </location>
</feature>
<dbReference type="GO" id="GO:0008270">
    <property type="term" value="F:zinc ion binding"/>
    <property type="evidence" value="ECO:0007669"/>
    <property type="project" value="UniProtKB-KW"/>
</dbReference>
<evidence type="ECO:0000313" key="18">
    <source>
        <dbReference type="EMBL" id="KAI5618107.1"/>
    </source>
</evidence>
<dbReference type="PANTHER" id="PTHR16515:SF57">
    <property type="entry name" value="ZINC FINGER PROTEIN 154-LIKE"/>
    <property type="match status" value="1"/>
</dbReference>
<dbReference type="GO" id="GO:0042054">
    <property type="term" value="F:histone methyltransferase activity"/>
    <property type="evidence" value="ECO:0007669"/>
    <property type="project" value="InterPro"/>
</dbReference>
<gene>
    <name evidence="18" type="ORF">C0J50_22696</name>
</gene>
<keyword evidence="3" id="KW-0489">Methyltransferase</keyword>
<feature type="region of interest" description="Disordered" evidence="15">
    <location>
        <begin position="739"/>
        <end position="847"/>
    </location>
</feature>
<dbReference type="FunFam" id="3.30.160.60:FF:000446">
    <property type="entry name" value="Zinc finger protein"/>
    <property type="match status" value="1"/>
</dbReference>
<feature type="domain" description="C2H2-type" evidence="16">
    <location>
        <begin position="880"/>
        <end position="908"/>
    </location>
</feature>
<evidence type="ECO:0000259" key="17">
    <source>
        <dbReference type="PROSITE" id="PS50280"/>
    </source>
</evidence>
<comment type="similarity">
    <text evidence="2">Belongs to the krueppel C2H2-type zinc-finger protein family.</text>
</comment>
<dbReference type="Pfam" id="PF21549">
    <property type="entry name" value="PRDM2_PR"/>
    <property type="match status" value="1"/>
</dbReference>
<dbReference type="FunFam" id="3.30.160.60:FF:000508">
    <property type="entry name" value="Myeloid zinc finger 1"/>
    <property type="match status" value="1"/>
</dbReference>
<dbReference type="CDD" id="cd19193">
    <property type="entry name" value="PR-SET_PRDM7_9"/>
    <property type="match status" value="1"/>
</dbReference>
<keyword evidence="9" id="KW-0862">Zinc</keyword>
<dbReference type="PANTHER" id="PTHR16515">
    <property type="entry name" value="PR DOMAIN ZINC FINGER PROTEIN"/>
    <property type="match status" value="1"/>
</dbReference>
<dbReference type="FunFam" id="3.30.160.60:FF:000100">
    <property type="entry name" value="Zinc finger 45-like"/>
    <property type="match status" value="1"/>
</dbReference>
<dbReference type="GO" id="GO:0003677">
    <property type="term" value="F:DNA binding"/>
    <property type="evidence" value="ECO:0007669"/>
    <property type="project" value="UniProtKB-KW"/>
</dbReference>
<feature type="region of interest" description="Disordered" evidence="15">
    <location>
        <begin position="599"/>
        <end position="635"/>
    </location>
</feature>
<organism evidence="18 19">
    <name type="scientific">Silurus asotus</name>
    <name type="common">Amur catfish</name>
    <name type="synonym">Parasilurus asotus</name>
    <dbReference type="NCBI Taxonomy" id="30991"/>
    <lineage>
        <taxon>Eukaryota</taxon>
        <taxon>Metazoa</taxon>
        <taxon>Chordata</taxon>
        <taxon>Craniata</taxon>
        <taxon>Vertebrata</taxon>
        <taxon>Euteleostomi</taxon>
        <taxon>Actinopterygii</taxon>
        <taxon>Neopterygii</taxon>
        <taxon>Teleostei</taxon>
        <taxon>Ostariophysi</taxon>
        <taxon>Siluriformes</taxon>
        <taxon>Siluridae</taxon>
        <taxon>Silurus</taxon>
    </lineage>
</organism>
<dbReference type="Pfam" id="PF00096">
    <property type="entry name" value="zf-C2H2"/>
    <property type="match status" value="6"/>
</dbReference>
<keyword evidence="13" id="KW-0539">Nucleus</keyword>
<proteinExistence type="inferred from homology"/>
<feature type="domain" description="C2H2-type" evidence="16">
    <location>
        <begin position="1048"/>
        <end position="1075"/>
    </location>
</feature>
<keyword evidence="12" id="KW-0804">Transcription</keyword>
<dbReference type="PROSITE" id="PS50157">
    <property type="entry name" value="ZINC_FINGER_C2H2_2"/>
    <property type="match status" value="13"/>
</dbReference>
<feature type="domain" description="C2H2-type" evidence="16">
    <location>
        <begin position="706"/>
        <end position="733"/>
    </location>
</feature>
<feature type="domain" description="C2H2-type" evidence="16">
    <location>
        <begin position="664"/>
        <end position="691"/>
    </location>
</feature>
<feature type="domain" description="C2H2-type" evidence="16">
    <location>
        <begin position="522"/>
        <end position="550"/>
    </location>
</feature>
<dbReference type="InterPro" id="IPR050331">
    <property type="entry name" value="Zinc_finger"/>
</dbReference>
<dbReference type="FunFam" id="3.30.160.60:FF:002343">
    <property type="entry name" value="Zinc finger protein 33A"/>
    <property type="match status" value="1"/>
</dbReference>
<sequence length="1156" mass="129543">MIGLPPWTQREPNFGGRVRSAAISRQPSSAPGKARKTTAVARSAPHPSDDVIGLPARFSGNRTEGGEPRSAPGLHSELLSVSKRPRELLSLLSVPERTRELLSVPKQTRELGSTAESPRELGSAAESPRELGSTAESPRELSFISGSPGELLSTPVPDVSSSVLPSPRESSVSIQVPDESSVLLPIPKEGSFPSQDSQESSALFQGLKRSPVPCQRIPEQTARLRDCKREVVPLAPGSNEGDFTSQDSAAPKGSPEHSTQLRDCKRDVEPRPLAPSKGHGSPHSLPGSDGSPHAHSEGLPSGEDQNLEIQGSVTVCNIGTEESQEENAFNDKHFYCETCHKLFLDQCDIHGPPLFTYDSPTPMGVPQRALLTLPQGLVIGRSTTPGAGLGVFNQGQIIPLGMHFGPFDGEISSTENALESAYSWIICRGSDQYDYVDAERDTHSNWLRYVVCSRTENEQNLVAFQQAGRILFRSCRSIYPGQELKVWYAEEYAHSLSTIWDKIWDKKCTFTGRNSEEASQLCLCPYCQYSFPAAFYLHRHVRRSHPEEYPHLLEAQTLETCDHTPVMNLDHCLLASDAPPQSHMQQMTKSFQNEFPTLSGQTEQINPTDPPHTNSSNLMNKTDQSDGSGEEASGNKCGECGRTFLRSCHLKRHQRTIHSKEKPYCCSHCRKCFSQATGLKRHQQTHQGEKEGTTGTEQTEKGDSVYSCTKCSFSFITKLNLYRHLKRHHHEEYLKLVENESNAESTSQHENSSNKHDPPYEPPVKLRRSALNPNRAGNQKRKVSTGRPRGRPPKIKKKHSHKPVRDSAQEDNQNKSLEVDQTATDNESTAAPQWTNEGSKEPKEMSQETSSHVCGECLRTFSHLHLLKSHECIQQGDGPHGCSHCELYFNRLCNLRRHERTIHAKERPYCCTLCLKSFTQSSGLKRHQESHSRHRAHRQSTALANATIYPCSHCPFSFTGERYLYKHIRRHHPEMTTKYSSFNEGDIPSKDHSCTQCSKTFQTIRGFKNHACFRQGDQLYLCPDCGKAFSWFNSLKQHQRIHTGVKPYACSQCDKSFVHSGQLNVHMRTHTGEKPFLCAECGESFRQSGDLRRHEQKHSGVRPCQCPDCGKSFSRPQSLRAHQQLHKGTKLFPCTQCGKSFARRYHLTRHHQKMHS</sequence>